<dbReference type="SUPFAM" id="SSF57756">
    <property type="entry name" value="Retrovirus zinc finger-like domains"/>
    <property type="match status" value="1"/>
</dbReference>
<proteinExistence type="predicted"/>
<name>A0AAV8PB86_ENSVE</name>
<evidence type="ECO:0000313" key="1">
    <source>
        <dbReference type="EMBL" id="KAJ8477860.1"/>
    </source>
</evidence>
<protein>
    <recommendedName>
        <fullName evidence="3">CCHC-type domain-containing protein</fullName>
    </recommendedName>
</protein>
<dbReference type="EMBL" id="JAQQAF010000006">
    <property type="protein sequence ID" value="KAJ8477860.1"/>
    <property type="molecule type" value="Genomic_DNA"/>
</dbReference>
<evidence type="ECO:0000313" key="2">
    <source>
        <dbReference type="Proteomes" id="UP001222027"/>
    </source>
</evidence>
<sequence length="234" mass="26981">MVEKIAYVLDTIVSTSEEGASEDEITRYVNYIDDFTLAKCYMLASMTPKLQRQHEGMDVDSILLHLRQLFEKQGRGQTYEISKRLFQARMTEGTSVENHVIKMIEWIEKLTGLGIVLEDNLCVDLILQSLPDSFSHFIINFNMSKFEVTLSELLNMLREAESAIKKEKPVLYIGETKKKRKASKTFKKGKGKERPGKANVAKKYSGKDKGQCFYYGQDGHWKRNCKDYLVEKAR</sequence>
<keyword evidence="2" id="KW-1185">Reference proteome</keyword>
<dbReference type="Pfam" id="PF14223">
    <property type="entry name" value="Retrotran_gag_2"/>
    <property type="match status" value="1"/>
</dbReference>
<dbReference type="InterPro" id="IPR036875">
    <property type="entry name" value="Znf_CCHC_sf"/>
</dbReference>
<dbReference type="GO" id="GO:0008270">
    <property type="term" value="F:zinc ion binding"/>
    <property type="evidence" value="ECO:0007669"/>
    <property type="project" value="InterPro"/>
</dbReference>
<dbReference type="GO" id="GO:0003676">
    <property type="term" value="F:nucleic acid binding"/>
    <property type="evidence" value="ECO:0007669"/>
    <property type="project" value="InterPro"/>
</dbReference>
<evidence type="ECO:0008006" key="3">
    <source>
        <dbReference type="Google" id="ProtNLM"/>
    </source>
</evidence>
<reference evidence="1 2" key="1">
    <citation type="submission" date="2022-12" db="EMBL/GenBank/DDBJ databases">
        <title>Chromosome-scale assembly of the Ensete ventricosum genome.</title>
        <authorList>
            <person name="Dussert Y."/>
            <person name="Stocks J."/>
            <person name="Wendawek A."/>
            <person name="Woldeyes F."/>
            <person name="Nichols R.A."/>
            <person name="Borrell J.S."/>
        </authorList>
    </citation>
    <scope>NUCLEOTIDE SEQUENCE [LARGE SCALE GENOMIC DNA]</scope>
    <source>
        <strain evidence="2">cv. Maze</strain>
        <tissue evidence="1">Seeds</tissue>
    </source>
</reference>
<organism evidence="1 2">
    <name type="scientific">Ensete ventricosum</name>
    <name type="common">Abyssinian banana</name>
    <name type="synonym">Musa ensete</name>
    <dbReference type="NCBI Taxonomy" id="4639"/>
    <lineage>
        <taxon>Eukaryota</taxon>
        <taxon>Viridiplantae</taxon>
        <taxon>Streptophyta</taxon>
        <taxon>Embryophyta</taxon>
        <taxon>Tracheophyta</taxon>
        <taxon>Spermatophyta</taxon>
        <taxon>Magnoliopsida</taxon>
        <taxon>Liliopsida</taxon>
        <taxon>Zingiberales</taxon>
        <taxon>Musaceae</taxon>
        <taxon>Ensete</taxon>
    </lineage>
</organism>
<dbReference type="AlphaFoldDB" id="A0AAV8PB86"/>
<comment type="caution">
    <text evidence="1">The sequence shown here is derived from an EMBL/GenBank/DDBJ whole genome shotgun (WGS) entry which is preliminary data.</text>
</comment>
<dbReference type="Proteomes" id="UP001222027">
    <property type="component" value="Unassembled WGS sequence"/>
</dbReference>
<gene>
    <name evidence="1" type="ORF">OPV22_021587</name>
</gene>
<dbReference type="Gene3D" id="4.10.60.10">
    <property type="entry name" value="Zinc finger, CCHC-type"/>
    <property type="match status" value="1"/>
</dbReference>
<accession>A0AAV8PB86</accession>